<comment type="caution">
    <text evidence="1">The sequence shown here is derived from an EMBL/GenBank/DDBJ whole genome shotgun (WGS) entry which is preliminary data.</text>
</comment>
<organism evidence="1 2">
    <name type="scientific">Candida boidinii</name>
    <name type="common">Yeast</name>
    <dbReference type="NCBI Taxonomy" id="5477"/>
    <lineage>
        <taxon>Eukaryota</taxon>
        <taxon>Fungi</taxon>
        <taxon>Dikarya</taxon>
        <taxon>Ascomycota</taxon>
        <taxon>Saccharomycotina</taxon>
        <taxon>Pichiomycetes</taxon>
        <taxon>Pichiales</taxon>
        <taxon>Pichiaceae</taxon>
        <taxon>Ogataea</taxon>
        <taxon>Ogataea/Candida clade</taxon>
    </lineage>
</organism>
<evidence type="ECO:0000313" key="1">
    <source>
        <dbReference type="EMBL" id="GME87322.1"/>
    </source>
</evidence>
<name>A0ACB5TFB9_CANBO</name>
<dbReference type="Proteomes" id="UP001165101">
    <property type="component" value="Unassembled WGS sequence"/>
</dbReference>
<dbReference type="EMBL" id="BSXV01000076">
    <property type="protein sequence ID" value="GME87322.1"/>
    <property type="molecule type" value="Genomic_DNA"/>
</dbReference>
<accession>A0ACB5TFB9</accession>
<protein>
    <submittedName>
        <fullName evidence="1">Unnamed protein product</fullName>
    </submittedName>
</protein>
<sequence length="1208" mass="136486">MGQSVSVGSRSSNAPASETNQTKNLKIRRSIFKRKKSHLQNDTSLSSQLNNSHYHVTKSIDILPPPQVISASQNNLTLNSNSNIRLTNNEKVSVDEQSGDNIETIQHYQTIDRESDFQTVPLSRSSSSLSQPRSTSRSPSFMTRFGSFSSKPTTAATSVPNSCSRRSSFRRNSFNVFANLRKNRRDSASSSAKLQESHRRDLSFSNSINDSASSIYYDSQQNNSYQHNNTTVNSFNEMLDSPISSLRSNTLLEGASRNQDRLNDIFFENIKEERETEEESVTKVNKRNSTENTFLSDTFWNHEREYTINKEGKANEIEEEDEKEEEGEGEREEHADTQTFNSDNDNDEYYSLNTPLLANDTSIRNNTTQNSDTNNDDGINNMSVSSMIHFNSSSNTASNAADSFFISQENDNDYSRYDSIDHTNNEIFGHSASNIFFNIENPQENTYNDENDAINGELAYFNNEASNYMTAGARMSTSNSLFERLPNEILFSNSNDSINEVENDEDIRETTLQDDDNRSDMSPDNTEINDYLPEEDPERSRRIDEEYENIISQLDEPFIRQISTLSNLLETLTTNTLRRLVNPDRSVISFNAGTAYRSSLSSSHPNDEYYGNRIDLSANNMTSNFNVANVIEHFSRIFNNSRNENNSNDFNNDGNRTPSSNSETGQNNNNSNTDNETSEQDGDPAQDTSRSNSNSTTATNDDYNLTDHSFYDFLRGLRDEHLLTRELGQSYLNSQNRNNSANGINDNGNRDMRFSRAFSFNNTSYYGISNPSNGFQRLIPVLIVGVVGINNGNNNDSSNDNTSHDDQGVANADDSQLTNTSDSTLRSETSFPNIVSGSATDEVAARPEEDEEEDEDANLDPFGLGLRFSRESNDVSDEHPETGRQTNSPSNESDDNSNTSRSWIIIVMIHHYGSDDPILQSLPLFVNLLLEFSIHSADPSNTVDLPSDPFENTSFSDILDDLDSTPDDTDNFNTNNNDENSSNYGPLLNTYHSHDNNNNNNSTTNNHNSFTYTSRNEQIETIRRLWSLFHVFRNDPNSKFNKPTKAQLNKNLEGISKVRLLTPQDKKSEDILKDISAANLEVDAEFSETHKDAHIDKIDMADAEEDQDLQQAEEDESDEYSFDKFFRRELKIASNKNSGKDKTDIQSYPVKNYAPGDTCPICLMAYEDDQFVRELLKCKHEFHKECIDEWLSEGQNTCPMCRGSGISI</sequence>
<proteinExistence type="predicted"/>
<keyword evidence="2" id="KW-1185">Reference proteome</keyword>
<gene>
    <name evidence="1" type="ORF">Cboi01_000031200</name>
</gene>
<reference evidence="1" key="1">
    <citation type="submission" date="2023-04" db="EMBL/GenBank/DDBJ databases">
        <title>Candida boidinii NBRC 1967.</title>
        <authorList>
            <person name="Ichikawa N."/>
            <person name="Sato H."/>
            <person name="Tonouchi N."/>
        </authorList>
    </citation>
    <scope>NUCLEOTIDE SEQUENCE</scope>
    <source>
        <strain evidence="1">NBRC 1967</strain>
    </source>
</reference>
<evidence type="ECO:0000313" key="2">
    <source>
        <dbReference type="Proteomes" id="UP001165101"/>
    </source>
</evidence>